<comment type="caution">
    <text evidence="2">The sequence shown here is derived from an EMBL/GenBank/DDBJ whole genome shotgun (WGS) entry which is preliminary data.</text>
</comment>
<sequence>MKRKLTFVVLILVFLAGVTLVCNWTITRETKSYLYTDVQAIPHHRVGLVLGTSEKLASGQANPYFSYRIQAAYSLFKNKKVDYLLVSGDNSSKNYNEPRDMKDALVKLGVPENRIYLDYAGFRTLDSVVRAKEIFGQEAFTVISQPFHNQRAVFLARHKGVDAVAYNARDIKGANGYKTHTREWLARVKVFIDLYLNKEPHFLGERVKIG</sequence>
<dbReference type="PANTHER" id="PTHR30336">
    <property type="entry name" value="INNER MEMBRANE PROTEIN, PROBABLE PERMEASE"/>
    <property type="match status" value="1"/>
</dbReference>
<dbReference type="Pfam" id="PF02698">
    <property type="entry name" value="DUF218"/>
    <property type="match status" value="1"/>
</dbReference>
<proteinExistence type="predicted"/>
<dbReference type="RefSeq" id="WP_314000257.1">
    <property type="nucleotide sequence ID" value="NZ_JASJOT010000017.1"/>
</dbReference>
<dbReference type="EMBL" id="JASJOT010000017">
    <property type="protein sequence ID" value="MDJ1495871.1"/>
    <property type="molecule type" value="Genomic_DNA"/>
</dbReference>
<organism evidence="2 3">
    <name type="scientific">Xanthocytophaga flava</name>
    <dbReference type="NCBI Taxonomy" id="3048013"/>
    <lineage>
        <taxon>Bacteria</taxon>
        <taxon>Pseudomonadati</taxon>
        <taxon>Bacteroidota</taxon>
        <taxon>Cytophagia</taxon>
        <taxon>Cytophagales</taxon>
        <taxon>Rhodocytophagaceae</taxon>
        <taxon>Xanthocytophaga</taxon>
    </lineage>
</organism>
<name>A0ABT7CQ43_9BACT</name>
<feature type="domain" description="DUF218" evidence="1">
    <location>
        <begin position="48"/>
        <end position="176"/>
    </location>
</feature>
<accession>A0ABT7CQ43</accession>
<dbReference type="CDD" id="cd06259">
    <property type="entry name" value="YdcF-like"/>
    <property type="match status" value="1"/>
</dbReference>
<dbReference type="InterPro" id="IPR003848">
    <property type="entry name" value="DUF218"/>
</dbReference>
<dbReference type="InterPro" id="IPR051599">
    <property type="entry name" value="Cell_Envelope_Assoc"/>
</dbReference>
<reference evidence="2 3" key="1">
    <citation type="submission" date="2023-05" db="EMBL/GenBank/DDBJ databases">
        <authorList>
            <person name="Zhang X."/>
        </authorList>
    </citation>
    <scope>NUCLEOTIDE SEQUENCE [LARGE SCALE GENOMIC DNA]</scope>
    <source>
        <strain evidence="2 3">DM2B3-1</strain>
    </source>
</reference>
<evidence type="ECO:0000313" key="3">
    <source>
        <dbReference type="Proteomes" id="UP001228581"/>
    </source>
</evidence>
<protein>
    <submittedName>
        <fullName evidence="2">ElyC/SanA/YdcF family protein</fullName>
    </submittedName>
</protein>
<dbReference type="PANTHER" id="PTHR30336:SF20">
    <property type="entry name" value="DUF218 DOMAIN-CONTAINING PROTEIN"/>
    <property type="match status" value="1"/>
</dbReference>
<evidence type="ECO:0000259" key="1">
    <source>
        <dbReference type="Pfam" id="PF02698"/>
    </source>
</evidence>
<dbReference type="Proteomes" id="UP001228581">
    <property type="component" value="Unassembled WGS sequence"/>
</dbReference>
<keyword evidence="3" id="KW-1185">Reference proteome</keyword>
<evidence type="ECO:0000313" key="2">
    <source>
        <dbReference type="EMBL" id="MDJ1495871.1"/>
    </source>
</evidence>
<gene>
    <name evidence="2" type="ORF">QNI19_23245</name>
</gene>